<dbReference type="Gramene" id="PSS08075">
    <property type="protein sequence ID" value="PSS08075"/>
    <property type="gene ID" value="CEY00_Acc18439"/>
</dbReference>
<gene>
    <name evidence="2" type="ORF">CEY00_Acc18439</name>
</gene>
<dbReference type="EMBL" id="NKQK01000016">
    <property type="protein sequence ID" value="PSS08075.1"/>
    <property type="molecule type" value="Genomic_DNA"/>
</dbReference>
<comment type="caution">
    <text evidence="2">The sequence shown here is derived from an EMBL/GenBank/DDBJ whole genome shotgun (WGS) entry which is preliminary data.</text>
</comment>
<dbReference type="OrthoDB" id="10475362at2759"/>
<name>A0A2R6QHH8_ACTCC</name>
<sequence>MPPRNARGRTKSITGARGDRVVRGDSGNCDEDGDNHQESVMGGGANAPRENVGGVPPAVLGGMEFMQGVFTAIEQVVRNTMRTMEVPVYSTMVSSAAVIEETLNKTRNITNLKSQREGASAQSEGNSSKKSKSSTAQQQYLNGSSPIISFDRVRGLRDGFYAMTSVAGPSRTARQHEPQLDTFVVEVLDSMLLLDIPLGESTDLSKIRVDVSRVCLPGPFATEVSPRQRNELVTFSWKIMSSISRDELDVHRLLTFFCSQKFCNMKLLFPKALVVVVRHCRPAPSQKPPNGYFLGDYSAHHHEQLYAGAERAGLPFKAINSHVADKQSIVVLPVLDIADFSPVRECCREA</sequence>
<dbReference type="InParanoid" id="A0A2R6QHH8"/>
<protein>
    <submittedName>
        <fullName evidence="2">RNA-directed RNA polymerase</fullName>
    </submittedName>
</protein>
<reference evidence="2 3" key="1">
    <citation type="submission" date="2017-07" db="EMBL/GenBank/DDBJ databases">
        <title>An improved, manually edited Actinidia chinensis var. chinensis (kiwifruit) genome highlights the challenges associated with draft genomes and gene prediction in plants.</title>
        <authorList>
            <person name="Pilkington S."/>
            <person name="Crowhurst R."/>
            <person name="Hilario E."/>
            <person name="Nardozza S."/>
            <person name="Fraser L."/>
            <person name="Peng Y."/>
            <person name="Gunaseelan K."/>
            <person name="Simpson R."/>
            <person name="Tahir J."/>
            <person name="Deroles S."/>
            <person name="Templeton K."/>
            <person name="Luo Z."/>
            <person name="Davy M."/>
            <person name="Cheng C."/>
            <person name="Mcneilage M."/>
            <person name="Scaglione D."/>
            <person name="Liu Y."/>
            <person name="Zhang Q."/>
            <person name="Datson P."/>
            <person name="De Silva N."/>
            <person name="Gardiner S."/>
            <person name="Bassett H."/>
            <person name="Chagne D."/>
            <person name="Mccallum J."/>
            <person name="Dzierzon H."/>
            <person name="Deng C."/>
            <person name="Wang Y.-Y."/>
            <person name="Barron N."/>
            <person name="Manako K."/>
            <person name="Bowen J."/>
            <person name="Foster T."/>
            <person name="Erridge Z."/>
            <person name="Tiffin H."/>
            <person name="Waite C."/>
            <person name="Davies K."/>
            <person name="Grierson E."/>
            <person name="Laing W."/>
            <person name="Kirk R."/>
            <person name="Chen X."/>
            <person name="Wood M."/>
            <person name="Montefiori M."/>
            <person name="Brummell D."/>
            <person name="Schwinn K."/>
            <person name="Catanach A."/>
            <person name="Fullerton C."/>
            <person name="Li D."/>
            <person name="Meiyalaghan S."/>
            <person name="Nieuwenhuizen N."/>
            <person name="Read N."/>
            <person name="Prakash R."/>
            <person name="Hunter D."/>
            <person name="Zhang H."/>
            <person name="Mckenzie M."/>
            <person name="Knabel M."/>
            <person name="Harris A."/>
            <person name="Allan A."/>
            <person name="Chen A."/>
            <person name="Janssen B."/>
            <person name="Plunkett B."/>
            <person name="Dwamena C."/>
            <person name="Voogd C."/>
            <person name="Leif D."/>
            <person name="Lafferty D."/>
            <person name="Souleyre E."/>
            <person name="Varkonyi-Gasic E."/>
            <person name="Gambi F."/>
            <person name="Hanley J."/>
            <person name="Yao J.-L."/>
            <person name="Cheung J."/>
            <person name="David K."/>
            <person name="Warren B."/>
            <person name="Marsh K."/>
            <person name="Snowden K."/>
            <person name="Lin-Wang K."/>
            <person name="Brian L."/>
            <person name="Martinez-Sanchez M."/>
            <person name="Wang M."/>
            <person name="Ileperuma N."/>
            <person name="Macnee N."/>
            <person name="Campin R."/>
            <person name="Mcatee P."/>
            <person name="Drummond R."/>
            <person name="Espley R."/>
            <person name="Ireland H."/>
            <person name="Wu R."/>
            <person name="Atkinson R."/>
            <person name="Karunairetnam S."/>
            <person name="Bulley S."/>
            <person name="Chunkath S."/>
            <person name="Hanley Z."/>
            <person name="Storey R."/>
            <person name="Thrimawithana A."/>
            <person name="Thomson S."/>
            <person name="David C."/>
            <person name="Testolin R."/>
        </authorList>
    </citation>
    <scope>NUCLEOTIDE SEQUENCE [LARGE SCALE GENOMIC DNA]</scope>
    <source>
        <strain evidence="3">cv. Red5</strain>
        <tissue evidence="2">Young leaf</tissue>
    </source>
</reference>
<proteinExistence type="predicted"/>
<keyword evidence="2" id="KW-0548">Nucleotidyltransferase</keyword>
<keyword evidence="2" id="KW-0808">Transferase</keyword>
<dbReference type="Proteomes" id="UP000241394">
    <property type="component" value="Chromosome LG16"/>
</dbReference>
<keyword evidence="3" id="KW-1185">Reference proteome</keyword>
<reference evidence="3" key="2">
    <citation type="journal article" date="2018" name="BMC Genomics">
        <title>A manually annotated Actinidia chinensis var. chinensis (kiwifruit) genome highlights the challenges associated with draft genomes and gene prediction in plants.</title>
        <authorList>
            <person name="Pilkington S.M."/>
            <person name="Crowhurst R."/>
            <person name="Hilario E."/>
            <person name="Nardozza S."/>
            <person name="Fraser L."/>
            <person name="Peng Y."/>
            <person name="Gunaseelan K."/>
            <person name="Simpson R."/>
            <person name="Tahir J."/>
            <person name="Deroles S.C."/>
            <person name="Templeton K."/>
            <person name="Luo Z."/>
            <person name="Davy M."/>
            <person name="Cheng C."/>
            <person name="McNeilage M."/>
            <person name="Scaglione D."/>
            <person name="Liu Y."/>
            <person name="Zhang Q."/>
            <person name="Datson P."/>
            <person name="De Silva N."/>
            <person name="Gardiner S.E."/>
            <person name="Bassett H."/>
            <person name="Chagne D."/>
            <person name="McCallum J."/>
            <person name="Dzierzon H."/>
            <person name="Deng C."/>
            <person name="Wang Y.Y."/>
            <person name="Barron L."/>
            <person name="Manako K."/>
            <person name="Bowen J."/>
            <person name="Foster T.M."/>
            <person name="Erridge Z.A."/>
            <person name="Tiffin H."/>
            <person name="Waite C.N."/>
            <person name="Davies K.M."/>
            <person name="Grierson E.P."/>
            <person name="Laing W.A."/>
            <person name="Kirk R."/>
            <person name="Chen X."/>
            <person name="Wood M."/>
            <person name="Montefiori M."/>
            <person name="Brummell D.A."/>
            <person name="Schwinn K.E."/>
            <person name="Catanach A."/>
            <person name="Fullerton C."/>
            <person name="Li D."/>
            <person name="Meiyalaghan S."/>
            <person name="Nieuwenhuizen N."/>
            <person name="Read N."/>
            <person name="Prakash R."/>
            <person name="Hunter D."/>
            <person name="Zhang H."/>
            <person name="McKenzie M."/>
            <person name="Knabel M."/>
            <person name="Harris A."/>
            <person name="Allan A.C."/>
            <person name="Gleave A."/>
            <person name="Chen A."/>
            <person name="Janssen B.J."/>
            <person name="Plunkett B."/>
            <person name="Ampomah-Dwamena C."/>
            <person name="Voogd C."/>
            <person name="Leif D."/>
            <person name="Lafferty D."/>
            <person name="Souleyre E.J.F."/>
            <person name="Varkonyi-Gasic E."/>
            <person name="Gambi F."/>
            <person name="Hanley J."/>
            <person name="Yao J.L."/>
            <person name="Cheung J."/>
            <person name="David K.M."/>
            <person name="Warren B."/>
            <person name="Marsh K."/>
            <person name="Snowden K.C."/>
            <person name="Lin-Wang K."/>
            <person name="Brian L."/>
            <person name="Martinez-Sanchez M."/>
            <person name="Wang M."/>
            <person name="Ileperuma N."/>
            <person name="Macnee N."/>
            <person name="Campin R."/>
            <person name="McAtee P."/>
            <person name="Drummond R.S.M."/>
            <person name="Espley R.V."/>
            <person name="Ireland H.S."/>
            <person name="Wu R."/>
            <person name="Atkinson R.G."/>
            <person name="Karunairetnam S."/>
            <person name="Bulley S."/>
            <person name="Chunkath S."/>
            <person name="Hanley Z."/>
            <person name="Storey R."/>
            <person name="Thrimawithana A.H."/>
            <person name="Thomson S."/>
            <person name="David C."/>
            <person name="Testolin R."/>
            <person name="Huang H."/>
            <person name="Hellens R.P."/>
            <person name="Schaffer R.J."/>
        </authorList>
    </citation>
    <scope>NUCLEOTIDE SEQUENCE [LARGE SCALE GENOMIC DNA]</scope>
    <source>
        <strain evidence="3">cv. Red5</strain>
    </source>
</reference>
<evidence type="ECO:0000313" key="3">
    <source>
        <dbReference type="Proteomes" id="UP000241394"/>
    </source>
</evidence>
<evidence type="ECO:0000313" key="2">
    <source>
        <dbReference type="EMBL" id="PSS08075.1"/>
    </source>
</evidence>
<dbReference type="GO" id="GO:0003968">
    <property type="term" value="F:RNA-directed RNA polymerase activity"/>
    <property type="evidence" value="ECO:0007669"/>
    <property type="project" value="UniProtKB-KW"/>
</dbReference>
<evidence type="ECO:0000256" key="1">
    <source>
        <dbReference type="SAM" id="MobiDB-lite"/>
    </source>
</evidence>
<feature type="region of interest" description="Disordered" evidence="1">
    <location>
        <begin position="1"/>
        <end position="51"/>
    </location>
</feature>
<feature type="compositionally biased region" description="Basic residues" evidence="1">
    <location>
        <begin position="1"/>
        <end position="10"/>
    </location>
</feature>
<dbReference type="AlphaFoldDB" id="A0A2R6QHH8"/>
<keyword evidence="2" id="KW-0696">RNA-directed RNA polymerase</keyword>
<accession>A0A2R6QHH8</accession>
<feature type="region of interest" description="Disordered" evidence="1">
    <location>
        <begin position="112"/>
        <end position="138"/>
    </location>
</feature>
<organism evidence="2 3">
    <name type="scientific">Actinidia chinensis var. chinensis</name>
    <name type="common">Chinese soft-hair kiwi</name>
    <dbReference type="NCBI Taxonomy" id="1590841"/>
    <lineage>
        <taxon>Eukaryota</taxon>
        <taxon>Viridiplantae</taxon>
        <taxon>Streptophyta</taxon>
        <taxon>Embryophyta</taxon>
        <taxon>Tracheophyta</taxon>
        <taxon>Spermatophyta</taxon>
        <taxon>Magnoliopsida</taxon>
        <taxon>eudicotyledons</taxon>
        <taxon>Gunneridae</taxon>
        <taxon>Pentapetalae</taxon>
        <taxon>asterids</taxon>
        <taxon>Ericales</taxon>
        <taxon>Actinidiaceae</taxon>
        <taxon>Actinidia</taxon>
    </lineage>
</organism>